<protein>
    <submittedName>
        <fullName evidence="1">Uncharacterized protein</fullName>
    </submittedName>
</protein>
<reference evidence="1 2" key="1">
    <citation type="submission" date="2021-06" db="EMBL/GenBank/DDBJ databases">
        <authorList>
            <person name="Palmer J.M."/>
        </authorList>
    </citation>
    <scope>NUCLEOTIDE SEQUENCE [LARGE SCALE GENOMIC DNA]</scope>
    <source>
        <strain evidence="1 2">MEX-2019</strain>
        <tissue evidence="1">Muscle</tissue>
    </source>
</reference>
<proteinExistence type="predicted"/>
<comment type="caution">
    <text evidence="1">The sequence shown here is derived from an EMBL/GenBank/DDBJ whole genome shotgun (WGS) entry which is preliminary data.</text>
</comment>
<name>A0AAV9S1A5_9TELE</name>
<sequence>MESKLQQNNIRDVWSGIRKIEGFRQKDGAPRRNTLDITPGLPYQSSLKEVQGEMWSTEPLQLNLITILPHWLGMCGRGSPSGPGPPNTKQGRSPQNVVFVFKLTFPKGKISHFFCVGTPAMGYNIKGR</sequence>
<gene>
    <name evidence="1" type="ORF">CRENBAI_008410</name>
</gene>
<accession>A0AAV9S1A5</accession>
<dbReference type="AlphaFoldDB" id="A0AAV9S1A5"/>
<dbReference type="EMBL" id="JAHHUM010001038">
    <property type="protein sequence ID" value="KAK5614950.1"/>
    <property type="molecule type" value="Genomic_DNA"/>
</dbReference>
<evidence type="ECO:0000313" key="2">
    <source>
        <dbReference type="Proteomes" id="UP001311232"/>
    </source>
</evidence>
<keyword evidence="2" id="KW-1185">Reference proteome</keyword>
<organism evidence="1 2">
    <name type="scientific">Crenichthys baileyi</name>
    <name type="common">White River springfish</name>
    <dbReference type="NCBI Taxonomy" id="28760"/>
    <lineage>
        <taxon>Eukaryota</taxon>
        <taxon>Metazoa</taxon>
        <taxon>Chordata</taxon>
        <taxon>Craniata</taxon>
        <taxon>Vertebrata</taxon>
        <taxon>Euteleostomi</taxon>
        <taxon>Actinopterygii</taxon>
        <taxon>Neopterygii</taxon>
        <taxon>Teleostei</taxon>
        <taxon>Neoteleostei</taxon>
        <taxon>Acanthomorphata</taxon>
        <taxon>Ovalentaria</taxon>
        <taxon>Atherinomorphae</taxon>
        <taxon>Cyprinodontiformes</taxon>
        <taxon>Goodeidae</taxon>
        <taxon>Crenichthys</taxon>
    </lineage>
</organism>
<dbReference type="Proteomes" id="UP001311232">
    <property type="component" value="Unassembled WGS sequence"/>
</dbReference>
<evidence type="ECO:0000313" key="1">
    <source>
        <dbReference type="EMBL" id="KAK5614950.1"/>
    </source>
</evidence>